<dbReference type="GO" id="GO:0005739">
    <property type="term" value="C:mitochondrion"/>
    <property type="evidence" value="ECO:0007669"/>
    <property type="project" value="UniProtKB-SubCell"/>
</dbReference>
<comment type="caution">
    <text evidence="9">The sequence shown here is derived from an EMBL/GenBank/DDBJ whole genome shotgun (WGS) entry which is preliminary data.</text>
</comment>
<name>A0AA39QWI8_9LECA</name>
<gene>
    <name evidence="9" type="ORF">JMJ35_008389</name>
</gene>
<evidence type="ECO:0000259" key="8">
    <source>
        <dbReference type="Pfam" id="PF05057"/>
    </source>
</evidence>
<evidence type="ECO:0000256" key="4">
    <source>
        <dbReference type="ARBA" id="ARBA00007920"/>
    </source>
</evidence>
<comment type="subcellular location">
    <subcellularLocation>
        <location evidence="2">Endoplasmic reticulum</location>
    </subcellularLocation>
    <subcellularLocation>
        <location evidence="3">Membrane</location>
    </subcellularLocation>
    <subcellularLocation>
        <location evidence="1">Mitochondrion</location>
    </subcellularLocation>
</comment>
<keyword evidence="5" id="KW-0256">Endoplasmic reticulum</keyword>
<dbReference type="Pfam" id="PF05057">
    <property type="entry name" value="DUF676"/>
    <property type="match status" value="1"/>
</dbReference>
<evidence type="ECO:0000256" key="3">
    <source>
        <dbReference type="ARBA" id="ARBA00004370"/>
    </source>
</evidence>
<dbReference type="SUPFAM" id="SSF53474">
    <property type="entry name" value="alpha/beta-Hydrolases"/>
    <property type="match status" value="1"/>
</dbReference>
<dbReference type="Proteomes" id="UP001166286">
    <property type="component" value="Unassembled WGS sequence"/>
</dbReference>
<dbReference type="EMBL" id="JAFEKC020000019">
    <property type="protein sequence ID" value="KAK0509018.1"/>
    <property type="molecule type" value="Genomic_DNA"/>
</dbReference>
<proteinExistence type="inferred from homology"/>
<dbReference type="InterPro" id="IPR029058">
    <property type="entry name" value="AB_hydrolase_fold"/>
</dbReference>
<protein>
    <recommendedName>
        <fullName evidence="8">DUF676 domain-containing protein</fullName>
    </recommendedName>
</protein>
<dbReference type="AlphaFoldDB" id="A0AA39QWI8"/>
<organism evidence="9 10">
    <name type="scientific">Cladonia borealis</name>
    <dbReference type="NCBI Taxonomy" id="184061"/>
    <lineage>
        <taxon>Eukaryota</taxon>
        <taxon>Fungi</taxon>
        <taxon>Dikarya</taxon>
        <taxon>Ascomycota</taxon>
        <taxon>Pezizomycotina</taxon>
        <taxon>Lecanoromycetes</taxon>
        <taxon>OSLEUM clade</taxon>
        <taxon>Lecanoromycetidae</taxon>
        <taxon>Lecanorales</taxon>
        <taxon>Lecanorineae</taxon>
        <taxon>Cladoniaceae</taxon>
        <taxon>Cladonia</taxon>
    </lineage>
</organism>
<evidence type="ECO:0000313" key="9">
    <source>
        <dbReference type="EMBL" id="KAK0509018.1"/>
    </source>
</evidence>
<evidence type="ECO:0000313" key="10">
    <source>
        <dbReference type="Proteomes" id="UP001166286"/>
    </source>
</evidence>
<evidence type="ECO:0000256" key="5">
    <source>
        <dbReference type="ARBA" id="ARBA00022824"/>
    </source>
</evidence>
<dbReference type="GO" id="GO:0016020">
    <property type="term" value="C:membrane"/>
    <property type="evidence" value="ECO:0007669"/>
    <property type="project" value="UniProtKB-SubCell"/>
</dbReference>
<evidence type="ECO:0000256" key="7">
    <source>
        <dbReference type="ARBA" id="ARBA00023136"/>
    </source>
</evidence>
<evidence type="ECO:0000256" key="2">
    <source>
        <dbReference type="ARBA" id="ARBA00004240"/>
    </source>
</evidence>
<accession>A0AA39QWI8</accession>
<keyword evidence="6" id="KW-0496">Mitochondrion</keyword>
<keyword evidence="10" id="KW-1185">Reference proteome</keyword>
<feature type="domain" description="DUF676" evidence="8">
    <location>
        <begin position="21"/>
        <end position="157"/>
    </location>
</feature>
<keyword evidence="7" id="KW-0472">Membrane</keyword>
<reference evidence="9" key="1">
    <citation type="submission" date="2023-03" db="EMBL/GenBank/DDBJ databases">
        <title>Complete genome of Cladonia borealis.</title>
        <authorList>
            <person name="Park H."/>
        </authorList>
    </citation>
    <scope>NUCLEOTIDE SEQUENCE</scope>
    <source>
        <strain evidence="9">ANT050790</strain>
    </source>
</reference>
<dbReference type="PANTHER" id="PTHR48182:SF2">
    <property type="entry name" value="PROTEIN SERAC1"/>
    <property type="match status" value="1"/>
</dbReference>
<dbReference type="PANTHER" id="PTHR48182">
    <property type="entry name" value="PROTEIN SERAC1"/>
    <property type="match status" value="1"/>
</dbReference>
<comment type="similarity">
    <text evidence="4">Belongs to the putative lipase ROG1 family.</text>
</comment>
<dbReference type="InterPro" id="IPR052374">
    <property type="entry name" value="SERAC1"/>
</dbReference>
<dbReference type="InterPro" id="IPR007751">
    <property type="entry name" value="DUF676_lipase-like"/>
</dbReference>
<dbReference type="Gene3D" id="3.40.50.1820">
    <property type="entry name" value="alpha/beta hydrolase"/>
    <property type="match status" value="1"/>
</dbReference>
<sequence length="324" mass="35882">MTEPKYGIIQLHVGSNPQVDIVAVHGLYGNALQTWTSDQSKALWLRDAEMLPKAIPNARILTWGYNADVHAFLGHTSSDRIMQHAHTLIAQLQTDREFGGATERPILFVCHSLGGIIVKRALAYSASRTSKNVEHLHSIFVSTYGVLFLGTPHSGSNVAGMSSTAQRLVNAVVPKKIVDTDDQLLNALREGSETLQNITDQFAPLMKRFHIYFFWEQEKTNLPHTKAYIVEESSAAPILDNTERSGIGANHSGMCKFENSSAPGYRMVAAALIRYAREAPSLVAARWSQAKDMLKAQRSVEASELMGSSYGWSHVRMPLVFIEF</sequence>
<dbReference type="GO" id="GO:0005783">
    <property type="term" value="C:endoplasmic reticulum"/>
    <property type="evidence" value="ECO:0007669"/>
    <property type="project" value="UniProtKB-SubCell"/>
</dbReference>
<evidence type="ECO:0000256" key="1">
    <source>
        <dbReference type="ARBA" id="ARBA00004173"/>
    </source>
</evidence>
<evidence type="ECO:0000256" key="6">
    <source>
        <dbReference type="ARBA" id="ARBA00023128"/>
    </source>
</evidence>